<proteinExistence type="predicted"/>
<feature type="region of interest" description="Disordered" evidence="2">
    <location>
        <begin position="529"/>
        <end position="555"/>
    </location>
</feature>
<organism evidence="6 7">
    <name type="scientific">Meloidogyne incognita</name>
    <name type="common">Southern root-knot nematode worm</name>
    <name type="synonym">Oxyuris incognita</name>
    <dbReference type="NCBI Taxonomy" id="6306"/>
    <lineage>
        <taxon>Eukaryota</taxon>
        <taxon>Metazoa</taxon>
        <taxon>Ecdysozoa</taxon>
        <taxon>Nematoda</taxon>
        <taxon>Chromadorea</taxon>
        <taxon>Rhabditida</taxon>
        <taxon>Tylenchina</taxon>
        <taxon>Tylenchomorpha</taxon>
        <taxon>Tylenchoidea</taxon>
        <taxon>Meloidogynidae</taxon>
        <taxon>Meloidogyninae</taxon>
        <taxon>Meloidogyne</taxon>
        <taxon>Meloidogyne incognita group</taxon>
    </lineage>
</organism>
<dbReference type="Gene3D" id="2.60.40.10">
    <property type="entry name" value="Immunoglobulins"/>
    <property type="match status" value="3"/>
</dbReference>
<keyword evidence="1" id="KW-0677">Repeat</keyword>
<keyword evidence="3" id="KW-1133">Transmembrane helix</keyword>
<feature type="domain" description="Fibronectin type-III" evidence="5">
    <location>
        <begin position="232"/>
        <end position="332"/>
    </location>
</feature>
<evidence type="ECO:0000256" key="4">
    <source>
        <dbReference type="SAM" id="SignalP"/>
    </source>
</evidence>
<keyword evidence="4" id="KW-0732">Signal</keyword>
<dbReference type="WBParaSite" id="Minc3s01980g27567">
    <property type="protein sequence ID" value="Minc3s01980g27567"/>
    <property type="gene ID" value="Minc3s01980g27567"/>
</dbReference>
<evidence type="ECO:0000259" key="5">
    <source>
        <dbReference type="PROSITE" id="PS50853"/>
    </source>
</evidence>
<dbReference type="Pfam" id="PF00041">
    <property type="entry name" value="fn3"/>
    <property type="match status" value="3"/>
</dbReference>
<keyword evidence="3" id="KW-0812">Transmembrane</keyword>
<sequence>MILNSILVVALFFIEINELIYTEEEDESQIAGTPSELQAFANHDSIQVSWLPPREDNVLIRGFQIGWGINIPDIEKTIVDSNVRQYTIRNLKPNREYVISLRAFNKKGQGFPIYETVKTYSSSSLTTLSPNIFIENIHAPVGLFAETLSASQIHLYWTDPNDEAFNQYYTIKYAMSGEADGLAKEINTSETDYLFDNLRPDTQYEFAVKIARTNHWSLIAINRTFPAPPSSPPRDITLVGPQSEKDDPNIVTLNWQPPKYSNGEIKEYILFYSNKFDAPESEWTMEGIKGDRLSLQIRGLLSKTTYYFKLQAKNSKGFGPFTPITSFLTPEILDISSISDKNNKFADDFNSTFSQQIVQLLSKNLTNVFLGIVTIVLLVLVVAVIVACTCRKPRRQTNVKHPQYSYIPGRKYSQQTGDDNLWIQQNGTRFAAVLDNSDLDVLFAKTLKCQHHLVRRGEFFWLIDNNALLLLLMHMLTLVHLHHNITHNICHLRMVKLLCQSFNVKDLKGVERLGNGFYNSKLHRRLADSVQSVDEHQPPSKSKKIGRQNRSSLPPRFCSSASITPLAVKSNKIGQNYLGSPTSTGDLYPVWTRQTNEGNNAFSNNDCDYSPLRHQRHFVDTTTESLIPSFGIPALPVKLARRTLITEHSNGFYNDRPKMSTKCVNFAPILDTSQSDLNETENKDDDIVQNTFHEGQDRNLSRNCYNTAIISPHGRNLGHPTPNSTPRNPHVVHTRTDRQHVKVDLAVGNQRTGAFSSEELIDNDRSASKVHPSSISNHHIMELEEQRQQPKVAHVVRPIAAIKAANASPSAFRNVCSSNKPKTSPLMSRNVPNGNVPIGRAMVQRRVNITNQIETSASPYSSIRVQRECESEDVSTLNVRQQIQPQCNNKSVDSAEELSVQEIDQMIDTLQQLQHEFTQAEDD</sequence>
<dbReference type="PANTHER" id="PTHR13817:SF173">
    <property type="entry name" value="FRAZZLED"/>
    <property type="match status" value="1"/>
</dbReference>
<dbReference type="CDD" id="cd00063">
    <property type="entry name" value="FN3"/>
    <property type="match status" value="3"/>
</dbReference>
<accession>A0A914MR83</accession>
<keyword evidence="6" id="KW-1185">Reference proteome</keyword>
<reference evidence="7" key="1">
    <citation type="submission" date="2022-11" db="UniProtKB">
        <authorList>
            <consortium name="WormBaseParasite"/>
        </authorList>
    </citation>
    <scope>IDENTIFICATION</scope>
</reference>
<feature type="domain" description="Fibronectin type-III" evidence="5">
    <location>
        <begin position="139"/>
        <end position="230"/>
    </location>
</feature>
<dbReference type="AlphaFoldDB" id="A0A914MR83"/>
<dbReference type="InterPro" id="IPR036116">
    <property type="entry name" value="FN3_sf"/>
</dbReference>
<feature type="region of interest" description="Disordered" evidence="2">
    <location>
        <begin position="713"/>
        <end position="737"/>
    </location>
</feature>
<keyword evidence="3" id="KW-0472">Membrane</keyword>
<feature type="transmembrane region" description="Helical" evidence="3">
    <location>
        <begin position="459"/>
        <end position="481"/>
    </location>
</feature>
<feature type="transmembrane region" description="Helical" evidence="3">
    <location>
        <begin position="368"/>
        <end position="390"/>
    </location>
</feature>
<dbReference type="SUPFAM" id="SSF49265">
    <property type="entry name" value="Fibronectin type III"/>
    <property type="match status" value="2"/>
</dbReference>
<evidence type="ECO:0000256" key="3">
    <source>
        <dbReference type="SAM" id="Phobius"/>
    </source>
</evidence>
<dbReference type="PANTHER" id="PTHR13817">
    <property type="entry name" value="TITIN"/>
    <property type="match status" value="1"/>
</dbReference>
<dbReference type="SMART" id="SM00060">
    <property type="entry name" value="FN3"/>
    <property type="match status" value="3"/>
</dbReference>
<evidence type="ECO:0000313" key="6">
    <source>
        <dbReference type="Proteomes" id="UP000887563"/>
    </source>
</evidence>
<evidence type="ECO:0000256" key="2">
    <source>
        <dbReference type="SAM" id="MobiDB-lite"/>
    </source>
</evidence>
<evidence type="ECO:0000313" key="7">
    <source>
        <dbReference type="WBParaSite" id="Minc3s01980g27567"/>
    </source>
</evidence>
<dbReference type="InterPro" id="IPR013783">
    <property type="entry name" value="Ig-like_fold"/>
</dbReference>
<evidence type="ECO:0000256" key="1">
    <source>
        <dbReference type="ARBA" id="ARBA00022737"/>
    </source>
</evidence>
<dbReference type="Proteomes" id="UP000887563">
    <property type="component" value="Unplaced"/>
</dbReference>
<feature type="domain" description="Fibronectin type-III" evidence="5">
    <location>
        <begin position="33"/>
        <end position="124"/>
    </location>
</feature>
<feature type="signal peptide" evidence="4">
    <location>
        <begin position="1"/>
        <end position="22"/>
    </location>
</feature>
<name>A0A914MR83_MELIC</name>
<dbReference type="InterPro" id="IPR050964">
    <property type="entry name" value="Striated_Muscle_Regulatory"/>
</dbReference>
<dbReference type="PROSITE" id="PS50853">
    <property type="entry name" value="FN3"/>
    <property type="match status" value="3"/>
</dbReference>
<feature type="chain" id="PRO_5037481124" evidence="4">
    <location>
        <begin position="23"/>
        <end position="923"/>
    </location>
</feature>
<protein>
    <submittedName>
        <fullName evidence="7">Fibronectin type-III domain-containing protein</fullName>
    </submittedName>
</protein>
<dbReference type="InterPro" id="IPR003961">
    <property type="entry name" value="FN3_dom"/>
</dbReference>